<evidence type="ECO:0000313" key="3">
    <source>
        <dbReference type="Proteomes" id="UP001168128"/>
    </source>
</evidence>
<dbReference type="SMART" id="SM00974">
    <property type="entry name" value="T5orf172"/>
    <property type="match status" value="1"/>
</dbReference>
<sequence length="266" mass="31815">MTDLKKMQEHFAHFHFLLDEELIHILNKYDQTGQINNVIIGLNKECYGVRVHEENNEAILIEIFYINYKSNLRGNLIQIKLDDPNYSHLLLIFCKILAIEYLEINEIHAFNTFQKQLRSILEKDGFFTITNIDIEELKKFGPNGALINVHYKAIKQIDLIPIVDFYREIFNDNYKRVSENHTDYVYLMINTETALVKIGYSKNPNYREKTLQSKEPQIYLIACWNANRQVETELHRKFKQHRIRGEYFRLSFDNLKELKDIMEIYN</sequence>
<dbReference type="InterPro" id="IPR018306">
    <property type="entry name" value="Phage_T5_Orf172_DNA-bd"/>
</dbReference>
<dbReference type="Pfam" id="PF13455">
    <property type="entry name" value="MUG113"/>
    <property type="match status" value="1"/>
</dbReference>
<proteinExistence type="predicted"/>
<name>A0ABT8U3Y0_9FLAO</name>
<dbReference type="Proteomes" id="UP001168128">
    <property type="component" value="Unassembled WGS sequence"/>
</dbReference>
<dbReference type="EMBL" id="JAULSJ010000019">
    <property type="protein sequence ID" value="MDO3425779.1"/>
    <property type="molecule type" value="Genomic_DNA"/>
</dbReference>
<evidence type="ECO:0000313" key="2">
    <source>
        <dbReference type="EMBL" id="MDO3425779.1"/>
    </source>
</evidence>
<reference evidence="2" key="1">
    <citation type="submission" date="2023-07" db="EMBL/GenBank/DDBJ databases">
        <title>AMR profile of multidrug- resistance Chryseobacterium gambrini related strain.</title>
        <authorList>
            <person name="Kirdat K."/>
            <person name="Bhatt A."/>
            <person name="Kuyare S."/>
            <person name="Yadav A."/>
        </authorList>
    </citation>
    <scope>NUCLEOTIDE SEQUENCE</scope>
    <source>
        <strain evidence="2">APV-1</strain>
    </source>
</reference>
<dbReference type="RefSeq" id="WP_302716408.1">
    <property type="nucleotide sequence ID" value="NZ_JAULSJ010000019.1"/>
</dbReference>
<organism evidence="2 3">
    <name type="scientific">Chryseobacterium urinae</name>
    <dbReference type="NCBI Taxonomy" id="3058400"/>
    <lineage>
        <taxon>Bacteria</taxon>
        <taxon>Pseudomonadati</taxon>
        <taxon>Bacteroidota</taxon>
        <taxon>Flavobacteriia</taxon>
        <taxon>Flavobacteriales</taxon>
        <taxon>Weeksellaceae</taxon>
        <taxon>Chryseobacterium group</taxon>
        <taxon>Chryseobacterium</taxon>
    </lineage>
</organism>
<protein>
    <submittedName>
        <fullName evidence="2">GIY-YIG nuclease family protein</fullName>
    </submittedName>
</protein>
<evidence type="ECO:0000259" key="1">
    <source>
        <dbReference type="SMART" id="SM00974"/>
    </source>
</evidence>
<gene>
    <name evidence="2" type="ORF">QWT87_12835</name>
</gene>
<comment type="caution">
    <text evidence="2">The sequence shown here is derived from an EMBL/GenBank/DDBJ whole genome shotgun (WGS) entry which is preliminary data.</text>
</comment>
<accession>A0ABT8U3Y0</accession>
<feature type="domain" description="Bacteriophage T5 Orf172 DNA-binding" evidence="1">
    <location>
        <begin position="190"/>
        <end position="262"/>
    </location>
</feature>
<keyword evidence="3" id="KW-1185">Reference proteome</keyword>